<feature type="domain" description="4Fe-4S ferredoxin-type" evidence="4">
    <location>
        <begin position="63"/>
        <end position="92"/>
    </location>
</feature>
<dbReference type="AlphaFoldDB" id="A0A2M8L4W8"/>
<dbReference type="PROSITE" id="PS51379">
    <property type="entry name" value="4FE4S_FER_2"/>
    <property type="match status" value="2"/>
</dbReference>
<keyword evidence="3" id="KW-0411">Iron-sulfur</keyword>
<evidence type="ECO:0000259" key="4">
    <source>
        <dbReference type="PROSITE" id="PS51379"/>
    </source>
</evidence>
<dbReference type="GO" id="GO:0046872">
    <property type="term" value="F:metal ion binding"/>
    <property type="evidence" value="ECO:0007669"/>
    <property type="project" value="UniProtKB-KW"/>
</dbReference>
<dbReference type="EMBL" id="PFEL01000106">
    <property type="protein sequence ID" value="PJE68811.1"/>
    <property type="molecule type" value="Genomic_DNA"/>
</dbReference>
<comment type="caution">
    <text evidence="5">The sequence shown here is derived from an EMBL/GenBank/DDBJ whole genome shotgun (WGS) entry which is preliminary data.</text>
</comment>
<dbReference type="Gene3D" id="3.30.70.20">
    <property type="match status" value="1"/>
</dbReference>
<dbReference type="InterPro" id="IPR017896">
    <property type="entry name" value="4Fe4S_Fe-S-bd"/>
</dbReference>
<dbReference type="InterPro" id="IPR017900">
    <property type="entry name" value="4Fe4S_Fe_S_CS"/>
</dbReference>
<sequence length="274" mass="30157">MKKIGVTGGKGGTGKSTVSILLANKLRAKEKKVVLVDCDVECPNDYLLLGQTLEKPKGKVFAQFPKLDKEKCQKCGVCTKNCRSNAVFQPLGQYPIFIHELCSGCGLCWHLCPHQAIKVEKKIIGEIFENKVEDNFWLVTGRSIGVVDETGPIVTKTKDYALKLAKKIKAYYLLSDTSVGMHCGVIRALLGSDLAYAVTEPTPLGAHDLELILRLLKILKIPAKIILNQADLGKKEIVKRLAGETKTKIAHEIPYSNELVKKYSLGKLAEVNIL</sequence>
<dbReference type="PANTHER" id="PTHR43063">
    <property type="entry name" value="4FE-4S CLUSTER CONTAINING PARA FAMILY ATPASE PROTEIN"/>
    <property type="match status" value="1"/>
</dbReference>
<dbReference type="SUPFAM" id="SSF54862">
    <property type="entry name" value="4Fe-4S ferredoxins"/>
    <property type="match status" value="1"/>
</dbReference>
<dbReference type="Proteomes" id="UP000229500">
    <property type="component" value="Unassembled WGS sequence"/>
</dbReference>
<keyword evidence="1" id="KW-0479">Metal-binding</keyword>
<dbReference type="SUPFAM" id="SSF52540">
    <property type="entry name" value="P-loop containing nucleoside triphosphate hydrolases"/>
    <property type="match status" value="1"/>
</dbReference>
<evidence type="ECO:0000256" key="3">
    <source>
        <dbReference type="ARBA" id="ARBA00023014"/>
    </source>
</evidence>
<evidence type="ECO:0000256" key="1">
    <source>
        <dbReference type="ARBA" id="ARBA00022723"/>
    </source>
</evidence>
<proteinExistence type="predicted"/>
<protein>
    <submittedName>
        <fullName evidence="5">P-loop ATPase</fullName>
    </submittedName>
</protein>
<dbReference type="Pfam" id="PF00037">
    <property type="entry name" value="Fer4"/>
    <property type="match status" value="1"/>
</dbReference>
<dbReference type="GO" id="GO:0051536">
    <property type="term" value="F:iron-sulfur cluster binding"/>
    <property type="evidence" value="ECO:0007669"/>
    <property type="project" value="UniProtKB-KW"/>
</dbReference>
<dbReference type="PANTHER" id="PTHR43063:SF1">
    <property type="entry name" value="4FE-4S CLUSTER CONTAINING PARA FAMILY ATPASE PROTEIN"/>
    <property type="match status" value="1"/>
</dbReference>
<organism evidence="5 6">
    <name type="scientific">Candidatus Shapirobacteria bacterium CG10_big_fil_rev_8_21_14_0_10_38_14</name>
    <dbReference type="NCBI Taxonomy" id="1974483"/>
    <lineage>
        <taxon>Bacteria</taxon>
        <taxon>Candidatus Shapironibacteriota</taxon>
    </lineage>
</organism>
<evidence type="ECO:0000256" key="2">
    <source>
        <dbReference type="ARBA" id="ARBA00023004"/>
    </source>
</evidence>
<name>A0A2M8L4W8_9BACT</name>
<evidence type="ECO:0000313" key="5">
    <source>
        <dbReference type="EMBL" id="PJE68811.1"/>
    </source>
</evidence>
<dbReference type="Pfam" id="PF01656">
    <property type="entry name" value="CbiA"/>
    <property type="match status" value="1"/>
</dbReference>
<dbReference type="InterPro" id="IPR002586">
    <property type="entry name" value="CobQ/CobB/MinD/ParA_Nub-bd_dom"/>
</dbReference>
<gene>
    <name evidence="5" type="ORF">COU96_02930</name>
</gene>
<accession>A0A2M8L4W8</accession>
<dbReference type="InterPro" id="IPR027417">
    <property type="entry name" value="P-loop_NTPase"/>
</dbReference>
<dbReference type="PROSITE" id="PS00198">
    <property type="entry name" value="4FE4S_FER_1"/>
    <property type="match status" value="1"/>
</dbReference>
<feature type="domain" description="4Fe-4S ferredoxin-type" evidence="4">
    <location>
        <begin position="93"/>
        <end position="122"/>
    </location>
</feature>
<evidence type="ECO:0000313" key="6">
    <source>
        <dbReference type="Proteomes" id="UP000229500"/>
    </source>
</evidence>
<reference evidence="6" key="1">
    <citation type="submission" date="2017-09" db="EMBL/GenBank/DDBJ databases">
        <title>Depth-based differentiation of microbial function through sediment-hosted aquifers and enrichment of novel symbionts in the deep terrestrial subsurface.</title>
        <authorList>
            <person name="Probst A.J."/>
            <person name="Ladd B."/>
            <person name="Jarett J.K."/>
            <person name="Geller-Mcgrath D.E."/>
            <person name="Sieber C.M.K."/>
            <person name="Emerson J.B."/>
            <person name="Anantharaman K."/>
            <person name="Thomas B.C."/>
            <person name="Malmstrom R."/>
            <person name="Stieglmeier M."/>
            <person name="Klingl A."/>
            <person name="Woyke T."/>
            <person name="Ryan C.M."/>
            <person name="Banfield J.F."/>
        </authorList>
    </citation>
    <scope>NUCLEOTIDE SEQUENCE [LARGE SCALE GENOMIC DNA]</scope>
</reference>
<keyword evidence="2" id="KW-0408">Iron</keyword>
<dbReference type="Gene3D" id="3.40.50.300">
    <property type="entry name" value="P-loop containing nucleotide triphosphate hydrolases"/>
    <property type="match status" value="1"/>
</dbReference>